<dbReference type="AlphaFoldDB" id="A0A1H0RL03"/>
<evidence type="ECO:0000259" key="8">
    <source>
        <dbReference type="PROSITE" id="PS50902"/>
    </source>
</evidence>
<keyword evidence="6 7" id="KW-0249">Electron transport</keyword>
<dbReference type="InterPro" id="IPR029039">
    <property type="entry name" value="Flavoprotein-like_sf"/>
</dbReference>
<gene>
    <name evidence="9" type="ORF">SAMN05216366_11254</name>
</gene>
<keyword evidence="3 7" id="KW-0813">Transport</keyword>
<evidence type="ECO:0000313" key="10">
    <source>
        <dbReference type="Proteomes" id="UP000182412"/>
    </source>
</evidence>
<dbReference type="RefSeq" id="WP_014425563.1">
    <property type="nucleotide sequence ID" value="NZ_FNJQ01000012.1"/>
</dbReference>
<proteinExistence type="inferred from homology"/>
<keyword evidence="5 7" id="KW-0288">FMN</keyword>
<dbReference type="InterPro" id="IPR010087">
    <property type="entry name" value="Flav_short"/>
</dbReference>
<dbReference type="GO" id="GO:0010181">
    <property type="term" value="F:FMN binding"/>
    <property type="evidence" value="ECO:0007669"/>
    <property type="project" value="UniProtKB-UniRule"/>
</dbReference>
<dbReference type="NCBIfam" id="TIGR01753">
    <property type="entry name" value="flav_short"/>
    <property type="match status" value="1"/>
</dbReference>
<dbReference type="EMBL" id="FNJQ01000012">
    <property type="protein sequence ID" value="SDP29706.1"/>
    <property type="molecule type" value="Genomic_DNA"/>
</dbReference>
<dbReference type="PROSITE" id="PS50902">
    <property type="entry name" value="FLAVODOXIN_LIKE"/>
    <property type="match status" value="1"/>
</dbReference>
<dbReference type="OMA" id="GDGEWMR"/>
<comment type="cofactor">
    <cofactor evidence="1 7">
        <name>FMN</name>
        <dbReference type="ChEBI" id="CHEBI:58210"/>
    </cofactor>
</comment>
<dbReference type="SUPFAM" id="SSF52218">
    <property type="entry name" value="Flavoproteins"/>
    <property type="match status" value="1"/>
</dbReference>
<comment type="function">
    <text evidence="7">Low-potential electron donor to a number of redox enzymes.</text>
</comment>
<evidence type="ECO:0000256" key="3">
    <source>
        <dbReference type="ARBA" id="ARBA00022448"/>
    </source>
</evidence>
<feature type="domain" description="Flavodoxin-like" evidence="8">
    <location>
        <begin position="4"/>
        <end position="140"/>
    </location>
</feature>
<keyword evidence="4 7" id="KW-0285">Flavoprotein</keyword>
<dbReference type="PROSITE" id="PS00201">
    <property type="entry name" value="FLAVODOXIN"/>
    <property type="match status" value="1"/>
</dbReference>
<reference evidence="9 10" key="1">
    <citation type="submission" date="2016-10" db="EMBL/GenBank/DDBJ databases">
        <authorList>
            <person name="de Groot N.N."/>
        </authorList>
    </citation>
    <scope>NUCLEOTIDE SEQUENCE [LARGE SCALE GENOMIC DNA]</scope>
    <source>
        <strain evidence="9 10">S137</strain>
    </source>
</reference>
<dbReference type="GO" id="GO:0016651">
    <property type="term" value="F:oxidoreductase activity, acting on NAD(P)H"/>
    <property type="evidence" value="ECO:0007669"/>
    <property type="project" value="UniProtKB-ARBA"/>
</dbReference>
<dbReference type="OrthoDB" id="9790745at2"/>
<protein>
    <recommendedName>
        <fullName evidence="7">Flavodoxin</fullName>
    </recommendedName>
</protein>
<accession>A0A1H0RL03</accession>
<dbReference type="Proteomes" id="UP000182412">
    <property type="component" value="Unassembled WGS sequence"/>
</dbReference>
<dbReference type="Pfam" id="PF00258">
    <property type="entry name" value="Flavodoxin_1"/>
    <property type="match status" value="1"/>
</dbReference>
<name>A0A1H0RL03_SELRU</name>
<comment type="similarity">
    <text evidence="2 7">Belongs to the flavodoxin family.</text>
</comment>
<evidence type="ECO:0000256" key="1">
    <source>
        <dbReference type="ARBA" id="ARBA00001917"/>
    </source>
</evidence>
<dbReference type="GO" id="GO:0009055">
    <property type="term" value="F:electron transfer activity"/>
    <property type="evidence" value="ECO:0007669"/>
    <property type="project" value="UniProtKB-UniRule"/>
</dbReference>
<evidence type="ECO:0000256" key="2">
    <source>
        <dbReference type="ARBA" id="ARBA00005267"/>
    </source>
</evidence>
<dbReference type="PANTHER" id="PTHR43717">
    <property type="entry name" value="ANAEROBIC NITRIC OXIDE REDUCTASE FLAVORUBREDOXIN"/>
    <property type="match status" value="1"/>
</dbReference>
<dbReference type="PANTHER" id="PTHR43717:SF1">
    <property type="entry name" value="ANAEROBIC NITRIC OXIDE REDUCTASE FLAVORUBREDOXIN"/>
    <property type="match status" value="1"/>
</dbReference>
<dbReference type="InterPro" id="IPR008254">
    <property type="entry name" value="Flavodoxin/NO_synth"/>
</dbReference>
<dbReference type="InterPro" id="IPR001226">
    <property type="entry name" value="Flavodoxin_CS"/>
</dbReference>
<organism evidence="9 10">
    <name type="scientific">Selenomonas ruminantium</name>
    <dbReference type="NCBI Taxonomy" id="971"/>
    <lineage>
        <taxon>Bacteria</taxon>
        <taxon>Bacillati</taxon>
        <taxon>Bacillota</taxon>
        <taxon>Negativicutes</taxon>
        <taxon>Selenomonadales</taxon>
        <taxon>Selenomonadaceae</taxon>
        <taxon>Selenomonas</taxon>
    </lineage>
</organism>
<evidence type="ECO:0000256" key="5">
    <source>
        <dbReference type="ARBA" id="ARBA00022643"/>
    </source>
</evidence>
<sequence length="143" mass="15046">MSKVAIVYWSGTGNTEAMAKAIEEGAKGAGGDVSLFEVESFKASSVPDYDGLIFGCPAMGDEVLEEGSFEPLFTDAEKSLSGKPVALFGSYGWGGGAWMESWAERTRGDGAKLFSDGLIVENAPGDAELADCRQLGEDFVKSL</sequence>
<evidence type="ECO:0000256" key="6">
    <source>
        <dbReference type="ARBA" id="ARBA00022982"/>
    </source>
</evidence>
<evidence type="ECO:0000313" key="9">
    <source>
        <dbReference type="EMBL" id="SDP29706.1"/>
    </source>
</evidence>
<dbReference type="Gene3D" id="3.40.50.360">
    <property type="match status" value="1"/>
</dbReference>
<evidence type="ECO:0000256" key="4">
    <source>
        <dbReference type="ARBA" id="ARBA00022630"/>
    </source>
</evidence>
<evidence type="ECO:0000256" key="7">
    <source>
        <dbReference type="RuleBase" id="RU367037"/>
    </source>
</evidence>